<reference evidence="2" key="1">
    <citation type="journal article" date="2019" name="Curr. Biol.">
        <title>Genome Sequence of Striga asiatica Provides Insight into the Evolution of Plant Parasitism.</title>
        <authorList>
            <person name="Yoshida S."/>
            <person name="Kim S."/>
            <person name="Wafula E.K."/>
            <person name="Tanskanen J."/>
            <person name="Kim Y.M."/>
            <person name="Honaas L."/>
            <person name="Yang Z."/>
            <person name="Spallek T."/>
            <person name="Conn C.E."/>
            <person name="Ichihashi Y."/>
            <person name="Cheong K."/>
            <person name="Cui S."/>
            <person name="Der J.P."/>
            <person name="Gundlach H."/>
            <person name="Jiao Y."/>
            <person name="Hori C."/>
            <person name="Ishida J.K."/>
            <person name="Kasahara H."/>
            <person name="Kiba T."/>
            <person name="Kim M.S."/>
            <person name="Koo N."/>
            <person name="Laohavisit A."/>
            <person name="Lee Y.H."/>
            <person name="Lumba S."/>
            <person name="McCourt P."/>
            <person name="Mortimer J.C."/>
            <person name="Mutuku J.M."/>
            <person name="Nomura T."/>
            <person name="Sasaki-Sekimoto Y."/>
            <person name="Seto Y."/>
            <person name="Wang Y."/>
            <person name="Wakatake T."/>
            <person name="Sakakibara H."/>
            <person name="Demura T."/>
            <person name="Yamaguchi S."/>
            <person name="Yoneyama K."/>
            <person name="Manabe R.I."/>
            <person name="Nelson D.C."/>
            <person name="Schulman A.H."/>
            <person name="Timko M.P."/>
            <person name="dePamphilis C.W."/>
            <person name="Choi D."/>
            <person name="Shirasu K."/>
        </authorList>
    </citation>
    <scope>NUCLEOTIDE SEQUENCE [LARGE SCALE GENOMIC DNA]</scope>
    <source>
        <strain evidence="2">cv. UVA1</strain>
    </source>
</reference>
<name>A0A5A7QFM4_STRAF</name>
<sequence>MGVVRLDSSEPAPPPLKEVAPLHERGVVGLPRWLRAVLNLQLKEYLPNSDYLMLFRSKRANEFQISAMCLLPPVQDKHSRHGLHVMIEKRKELIKYLRKETD</sequence>
<dbReference type="InterPro" id="IPR009068">
    <property type="entry name" value="uS15_NS1_RNA-bd_sf"/>
</dbReference>
<organism evidence="1 2">
    <name type="scientific">Striga asiatica</name>
    <name type="common">Asiatic witchweed</name>
    <name type="synonym">Buchnera asiatica</name>
    <dbReference type="NCBI Taxonomy" id="4170"/>
    <lineage>
        <taxon>Eukaryota</taxon>
        <taxon>Viridiplantae</taxon>
        <taxon>Streptophyta</taxon>
        <taxon>Embryophyta</taxon>
        <taxon>Tracheophyta</taxon>
        <taxon>Spermatophyta</taxon>
        <taxon>Magnoliopsida</taxon>
        <taxon>eudicotyledons</taxon>
        <taxon>Gunneridae</taxon>
        <taxon>Pentapetalae</taxon>
        <taxon>asterids</taxon>
        <taxon>lamiids</taxon>
        <taxon>Lamiales</taxon>
        <taxon>Orobanchaceae</taxon>
        <taxon>Buchnereae</taxon>
        <taxon>Striga</taxon>
    </lineage>
</organism>
<proteinExistence type="predicted"/>
<protein>
    <submittedName>
        <fullName evidence="1">30S ribosomal protein S15</fullName>
    </submittedName>
</protein>
<accession>A0A5A7QFM4</accession>
<dbReference type="EMBL" id="BKCP01006848">
    <property type="protein sequence ID" value="GER44095.1"/>
    <property type="molecule type" value="Genomic_DNA"/>
</dbReference>
<gene>
    <name evidence="1" type="ORF">STAS_20985</name>
</gene>
<dbReference type="SUPFAM" id="SSF47060">
    <property type="entry name" value="S15/NS1 RNA-binding domain"/>
    <property type="match status" value="1"/>
</dbReference>
<dbReference type="AlphaFoldDB" id="A0A5A7QFM4"/>
<dbReference type="Gene3D" id="1.10.287.10">
    <property type="entry name" value="S15/NS1, RNA-binding"/>
    <property type="match status" value="1"/>
</dbReference>
<dbReference type="Proteomes" id="UP000325081">
    <property type="component" value="Unassembled WGS sequence"/>
</dbReference>
<keyword evidence="2" id="KW-1185">Reference proteome</keyword>
<dbReference type="GO" id="GO:0005840">
    <property type="term" value="C:ribosome"/>
    <property type="evidence" value="ECO:0007669"/>
    <property type="project" value="UniProtKB-KW"/>
</dbReference>
<evidence type="ECO:0000313" key="1">
    <source>
        <dbReference type="EMBL" id="GER44095.1"/>
    </source>
</evidence>
<keyword evidence="1" id="KW-0687">Ribonucleoprotein</keyword>
<evidence type="ECO:0000313" key="2">
    <source>
        <dbReference type="Proteomes" id="UP000325081"/>
    </source>
</evidence>
<comment type="caution">
    <text evidence="1">The sequence shown here is derived from an EMBL/GenBank/DDBJ whole genome shotgun (WGS) entry which is preliminary data.</text>
</comment>
<keyword evidence="1" id="KW-0689">Ribosomal protein</keyword>